<gene>
    <name evidence="4" type="primary">LOC115877783</name>
</gene>
<evidence type="ECO:0000259" key="2">
    <source>
        <dbReference type="PROSITE" id="PS51253"/>
    </source>
</evidence>
<reference evidence="4" key="1">
    <citation type="submission" date="2025-08" db="UniProtKB">
        <authorList>
            <consortium name="RefSeq"/>
        </authorList>
    </citation>
    <scope>IDENTIFICATION</scope>
    <source>
        <tissue evidence="4">Gonads</tissue>
    </source>
</reference>
<protein>
    <submittedName>
        <fullName evidence="4">Uncharacterized protein LOC115877783</fullName>
    </submittedName>
</protein>
<proteinExistence type="predicted"/>
<accession>A0A6J2XF31</accession>
<dbReference type="OrthoDB" id="6742412at2759"/>
<evidence type="ECO:0000313" key="4">
    <source>
        <dbReference type="RefSeq" id="XP_030749958.1"/>
    </source>
</evidence>
<dbReference type="RefSeq" id="XP_030749958.1">
    <property type="nucleotide sequence ID" value="XM_030894098.1"/>
</dbReference>
<dbReference type="InParanoid" id="A0A6J2XF31"/>
<dbReference type="InterPro" id="IPR006600">
    <property type="entry name" value="HTH_CenpB_DNA-bd_dom"/>
</dbReference>
<dbReference type="PROSITE" id="PS51253">
    <property type="entry name" value="HTH_CENPB"/>
    <property type="match status" value="1"/>
</dbReference>
<dbReference type="GO" id="GO:0003677">
    <property type="term" value="F:DNA binding"/>
    <property type="evidence" value="ECO:0007669"/>
    <property type="project" value="UniProtKB-KW"/>
</dbReference>
<dbReference type="Pfam" id="PF03221">
    <property type="entry name" value="HTH_Tnp_Tc5"/>
    <property type="match status" value="1"/>
</dbReference>
<feature type="domain" description="HTH CENPB-type" evidence="2">
    <location>
        <begin position="66"/>
        <end position="143"/>
    </location>
</feature>
<keyword evidence="1" id="KW-0238">DNA-binding</keyword>
<keyword evidence="3" id="KW-1185">Reference proteome</keyword>
<dbReference type="KEGG" id="soy:115877783"/>
<dbReference type="GeneID" id="115877783"/>
<dbReference type="Proteomes" id="UP000504635">
    <property type="component" value="Unplaced"/>
</dbReference>
<evidence type="ECO:0000313" key="3">
    <source>
        <dbReference type="Proteomes" id="UP000504635"/>
    </source>
</evidence>
<sequence length="151" mass="17705">MSQINISTRKKRLRPASDVIETAVREVFDKNQSIRSVAAAHNFSKPYLASICKRARTQKEDYRHRPNIVNKRIFSLEQEKLLVDYLKTSSKMCYGLTTVQVKELAYQYAKAQGILPKPWKEKKMTSKDWLLGFMKRNSTLNLRKPRKHFSL</sequence>
<evidence type="ECO:0000256" key="1">
    <source>
        <dbReference type="ARBA" id="ARBA00023125"/>
    </source>
</evidence>
<dbReference type="AlphaFoldDB" id="A0A6J2XF31"/>
<organism evidence="3 4">
    <name type="scientific">Sitophilus oryzae</name>
    <name type="common">Rice weevil</name>
    <name type="synonym">Curculio oryzae</name>
    <dbReference type="NCBI Taxonomy" id="7048"/>
    <lineage>
        <taxon>Eukaryota</taxon>
        <taxon>Metazoa</taxon>
        <taxon>Ecdysozoa</taxon>
        <taxon>Arthropoda</taxon>
        <taxon>Hexapoda</taxon>
        <taxon>Insecta</taxon>
        <taxon>Pterygota</taxon>
        <taxon>Neoptera</taxon>
        <taxon>Endopterygota</taxon>
        <taxon>Coleoptera</taxon>
        <taxon>Polyphaga</taxon>
        <taxon>Cucujiformia</taxon>
        <taxon>Curculionidae</taxon>
        <taxon>Dryophthorinae</taxon>
        <taxon>Sitophilus</taxon>
    </lineage>
</organism>
<name>A0A6J2XF31_SITOR</name>